<dbReference type="InterPro" id="IPR036412">
    <property type="entry name" value="HAD-like_sf"/>
</dbReference>
<dbReference type="PROSITE" id="PS01229">
    <property type="entry name" value="COF_2"/>
    <property type="match status" value="1"/>
</dbReference>
<dbReference type="InterPro" id="IPR008250">
    <property type="entry name" value="ATPase_P-typ_transduc_dom_A_sf"/>
</dbReference>
<feature type="domain" description="HMA" evidence="17">
    <location>
        <begin position="5"/>
        <end position="76"/>
    </location>
</feature>
<dbReference type="InterPro" id="IPR001757">
    <property type="entry name" value="P_typ_ATPase"/>
</dbReference>
<evidence type="ECO:0000256" key="6">
    <source>
        <dbReference type="ARBA" id="ARBA00022737"/>
    </source>
</evidence>
<evidence type="ECO:0000256" key="11">
    <source>
        <dbReference type="ARBA" id="ARBA00022967"/>
    </source>
</evidence>
<dbReference type="Gene3D" id="2.70.150.10">
    <property type="entry name" value="Calcium-transporting ATPase, cytoplasmic transduction domain A"/>
    <property type="match status" value="1"/>
</dbReference>
<dbReference type="NCBIfam" id="TIGR01525">
    <property type="entry name" value="ATPase-IB_hvy"/>
    <property type="match status" value="1"/>
</dbReference>
<evidence type="ECO:0000256" key="7">
    <source>
        <dbReference type="ARBA" id="ARBA00022741"/>
    </source>
</evidence>
<dbReference type="PANTHER" id="PTHR43520">
    <property type="entry name" value="ATP7, ISOFORM B"/>
    <property type="match status" value="1"/>
</dbReference>
<dbReference type="SUPFAM" id="SSF81665">
    <property type="entry name" value="Calcium ATPase, transmembrane domain M"/>
    <property type="match status" value="1"/>
</dbReference>
<dbReference type="InterPro" id="IPR023214">
    <property type="entry name" value="HAD_sf"/>
</dbReference>
<dbReference type="Pfam" id="PF00403">
    <property type="entry name" value="HMA"/>
    <property type="match status" value="2"/>
</dbReference>
<evidence type="ECO:0000256" key="16">
    <source>
        <dbReference type="RuleBase" id="RU362081"/>
    </source>
</evidence>
<protein>
    <submittedName>
        <fullName evidence="18">Heavy metal translocating P-type ATPase</fullName>
    </submittedName>
</protein>
<feature type="transmembrane region" description="Helical" evidence="16">
    <location>
        <begin position="164"/>
        <end position="182"/>
    </location>
</feature>
<dbReference type="InterPro" id="IPR036163">
    <property type="entry name" value="HMA_dom_sf"/>
</dbReference>
<evidence type="ECO:0000256" key="1">
    <source>
        <dbReference type="ARBA" id="ARBA00004127"/>
    </source>
</evidence>
<feature type="transmembrane region" description="Helical" evidence="16">
    <location>
        <begin position="775"/>
        <end position="794"/>
    </location>
</feature>
<comment type="subcellular location">
    <subcellularLocation>
        <location evidence="16">Cell membrane</location>
    </subcellularLocation>
    <subcellularLocation>
        <location evidence="1">Endomembrane system</location>
        <topology evidence="1">Multi-pass membrane protein</topology>
    </subcellularLocation>
</comment>
<feature type="domain" description="HMA" evidence="17">
    <location>
        <begin position="78"/>
        <end position="144"/>
    </location>
</feature>
<evidence type="ECO:0000256" key="4">
    <source>
        <dbReference type="ARBA" id="ARBA00022692"/>
    </source>
</evidence>
<keyword evidence="15 16" id="KW-0472">Membrane</keyword>
<keyword evidence="19" id="KW-1185">Reference proteome</keyword>
<dbReference type="PRINTS" id="PR00941">
    <property type="entry name" value="CDATPASE"/>
</dbReference>
<dbReference type="InterPro" id="IPR006121">
    <property type="entry name" value="HMA_dom"/>
</dbReference>
<dbReference type="Gene3D" id="3.30.70.100">
    <property type="match status" value="2"/>
</dbReference>
<comment type="caution">
    <text evidence="18">The sequence shown here is derived from an EMBL/GenBank/DDBJ whole genome shotgun (WGS) entry which is preliminary data.</text>
</comment>
<evidence type="ECO:0000256" key="14">
    <source>
        <dbReference type="ARBA" id="ARBA00023065"/>
    </source>
</evidence>
<feature type="transmembrane region" description="Helical" evidence="16">
    <location>
        <begin position="411"/>
        <end position="430"/>
    </location>
</feature>
<dbReference type="NCBIfam" id="TIGR01494">
    <property type="entry name" value="ATPase_P-type"/>
    <property type="match status" value="2"/>
</dbReference>
<keyword evidence="11" id="KW-1278">Translocase</keyword>
<dbReference type="InterPro" id="IPR006122">
    <property type="entry name" value="HMA_Cu_ion-bd"/>
</dbReference>
<dbReference type="SFLD" id="SFLDF00027">
    <property type="entry name" value="p-type_atpase"/>
    <property type="match status" value="1"/>
</dbReference>
<evidence type="ECO:0000259" key="17">
    <source>
        <dbReference type="PROSITE" id="PS50846"/>
    </source>
</evidence>
<keyword evidence="13" id="KW-0186">Copper</keyword>
<keyword evidence="12 16" id="KW-1133">Transmembrane helix</keyword>
<evidence type="ECO:0000256" key="9">
    <source>
        <dbReference type="ARBA" id="ARBA00022840"/>
    </source>
</evidence>
<feature type="transmembrane region" description="Helical" evidence="16">
    <location>
        <begin position="800"/>
        <end position="818"/>
    </location>
</feature>
<keyword evidence="4 16" id="KW-0812">Transmembrane</keyword>
<reference evidence="18 19" key="1">
    <citation type="submission" date="2024-04" db="EMBL/GenBank/DDBJ databases">
        <title>Novel species of the genus Ideonella isolated from streams.</title>
        <authorList>
            <person name="Lu H."/>
        </authorList>
    </citation>
    <scope>NUCLEOTIDE SEQUENCE [LARGE SCALE GENOMIC DNA]</scope>
    <source>
        <strain evidence="18 19">DXS22W</strain>
    </source>
</reference>
<dbReference type="Gene3D" id="3.40.50.1000">
    <property type="entry name" value="HAD superfamily/HAD-like"/>
    <property type="match status" value="1"/>
</dbReference>
<dbReference type="SFLD" id="SFLDS00003">
    <property type="entry name" value="Haloacid_Dehalogenase"/>
    <property type="match status" value="1"/>
</dbReference>
<dbReference type="InterPro" id="IPR059000">
    <property type="entry name" value="ATPase_P-type_domA"/>
</dbReference>
<evidence type="ECO:0000256" key="5">
    <source>
        <dbReference type="ARBA" id="ARBA00022723"/>
    </source>
</evidence>
<gene>
    <name evidence="18" type="ORF">AACH10_07980</name>
</gene>
<dbReference type="InterPro" id="IPR017969">
    <property type="entry name" value="Heavy-metal-associated_CS"/>
</dbReference>
<sequence>MDDTCTLTLPIDGMTCASCVARVEKALARVPGVREAHVNLATEQASLALDASSPAATAQAVQAAQAAVAKAGYAIPEETRDLRVDGMTCASCVGRVEKAVKRVPGVLEASVNLATGGVRVRRLAGSAGDVALREAITRAGYEATLLSEGDAGATGPRRGELRGWHVAAAALLSAPLVLPMLGDLAGRHWMLPALWQWLLATPVVFGFGARFFVAGWKALRAGAGNMDLLVATGTAAAYGLSLALWWREPEGMPHLYFESAAVVITLVLFGKWLEARAKHRTLDALNALRALRPDTATRRDAQGAEQRVPLAEVQPGDVVLVRPGERLPTDGLVLEGRSHVDESLLTGESLPVAKAPGDRVTGGAINGEGLLAVRTTAVGGASMLSRIVALVETAQAKKAPIQQTVDRVAEVFVPAVGGVALVTLLGWGLLRGDWAEALIHAVSVLVIACPCALGLATPATLMVGTGLAARRGILVRDAQALELMRQVAVVAFDKTGTLTEGKPVLVAHRAADAAHEANDTLLAQAAALQAGSEHPLARAVLQAAAERRLAAPAASGLRAVAGRGIEGQVAGRRLALGSGVWMAELGVADAALAAQAAAWAAEGRSVSWLADLGPAADTVATTLATTGPARALGLLAFGDTPKPGAAAAVAALRAAGVRVVLVSGDNRGAAQALATQLGITELHAEVLPADKARVVATLREGLAPGQRVAMVGDGVNDAPALAAADIGLAMTHADGGGTDVAMQTAGLTLLRGDPLLVVQALDLSRAISRRIRQNLFWAFAYNVVGIPLAALGLLSPVVAGGAMALSSVSVVSNALLLARHKASSTR</sequence>
<dbReference type="CDD" id="cd02094">
    <property type="entry name" value="P-type_ATPase_Cu-like"/>
    <property type="match status" value="1"/>
</dbReference>
<evidence type="ECO:0000256" key="3">
    <source>
        <dbReference type="ARBA" id="ARBA00022448"/>
    </source>
</evidence>
<dbReference type="PRINTS" id="PR00119">
    <property type="entry name" value="CATATPASE"/>
</dbReference>
<dbReference type="SFLD" id="SFLDG00002">
    <property type="entry name" value="C1.7:_P-type_atpase_like"/>
    <property type="match status" value="1"/>
</dbReference>
<dbReference type="RefSeq" id="WP_341409841.1">
    <property type="nucleotide sequence ID" value="NZ_JBBUTH010000003.1"/>
</dbReference>
<dbReference type="CDD" id="cd00371">
    <property type="entry name" value="HMA"/>
    <property type="match status" value="2"/>
</dbReference>
<evidence type="ECO:0000256" key="10">
    <source>
        <dbReference type="ARBA" id="ARBA00022842"/>
    </source>
</evidence>
<dbReference type="EMBL" id="JBBUTH010000003">
    <property type="protein sequence ID" value="MEK8050173.1"/>
    <property type="molecule type" value="Genomic_DNA"/>
</dbReference>
<evidence type="ECO:0000256" key="15">
    <source>
        <dbReference type="ARBA" id="ARBA00023136"/>
    </source>
</evidence>
<dbReference type="PANTHER" id="PTHR43520:SF8">
    <property type="entry name" value="P-TYPE CU(+) TRANSPORTER"/>
    <property type="match status" value="1"/>
</dbReference>
<evidence type="ECO:0000256" key="13">
    <source>
        <dbReference type="ARBA" id="ARBA00023008"/>
    </source>
</evidence>
<evidence type="ECO:0000313" key="18">
    <source>
        <dbReference type="EMBL" id="MEK8050173.1"/>
    </source>
</evidence>
<keyword evidence="6" id="KW-0677">Repeat</keyword>
<dbReference type="Pfam" id="PF00122">
    <property type="entry name" value="E1-E2_ATPase"/>
    <property type="match status" value="1"/>
</dbReference>
<proteinExistence type="inferred from homology"/>
<dbReference type="InterPro" id="IPR018303">
    <property type="entry name" value="ATPase_P-typ_P_site"/>
</dbReference>
<dbReference type="PROSITE" id="PS00154">
    <property type="entry name" value="ATPASE_E1_E2"/>
    <property type="match status" value="1"/>
</dbReference>
<accession>A0ABU9CE68</accession>
<dbReference type="NCBIfam" id="TIGR00003">
    <property type="entry name" value="copper ion binding protein"/>
    <property type="match status" value="2"/>
</dbReference>
<keyword evidence="16" id="KW-1003">Cell membrane</keyword>
<keyword evidence="10" id="KW-0460">Magnesium</keyword>
<evidence type="ECO:0000313" key="19">
    <source>
        <dbReference type="Proteomes" id="UP001365405"/>
    </source>
</evidence>
<evidence type="ECO:0000256" key="2">
    <source>
        <dbReference type="ARBA" id="ARBA00006024"/>
    </source>
</evidence>
<dbReference type="SUPFAM" id="SSF81653">
    <property type="entry name" value="Calcium ATPase, transduction domain A"/>
    <property type="match status" value="1"/>
</dbReference>
<feature type="transmembrane region" description="Helical" evidence="16">
    <location>
        <begin position="442"/>
        <end position="469"/>
    </location>
</feature>
<dbReference type="InterPro" id="IPR023299">
    <property type="entry name" value="ATPase_P-typ_cyto_dom_N"/>
</dbReference>
<dbReference type="PROSITE" id="PS50846">
    <property type="entry name" value="HMA_2"/>
    <property type="match status" value="2"/>
</dbReference>
<keyword evidence="5 16" id="KW-0479">Metal-binding</keyword>
<feature type="transmembrane region" description="Helical" evidence="16">
    <location>
        <begin position="194"/>
        <end position="216"/>
    </location>
</feature>
<dbReference type="SUPFAM" id="SSF55008">
    <property type="entry name" value="HMA, heavy metal-associated domain"/>
    <property type="match status" value="2"/>
</dbReference>
<feature type="transmembrane region" description="Helical" evidence="16">
    <location>
        <begin position="228"/>
        <end position="247"/>
    </location>
</feature>
<evidence type="ECO:0000256" key="8">
    <source>
        <dbReference type="ARBA" id="ARBA00022796"/>
    </source>
</evidence>
<keyword evidence="8" id="KW-0187">Copper transport</keyword>
<dbReference type="Gene3D" id="3.40.1110.10">
    <property type="entry name" value="Calcium-transporting ATPase, cytoplasmic domain N"/>
    <property type="match status" value="1"/>
</dbReference>
<keyword evidence="7 16" id="KW-0547">Nucleotide-binding</keyword>
<keyword evidence="9 16" id="KW-0067">ATP-binding</keyword>
<dbReference type="SUPFAM" id="SSF56784">
    <property type="entry name" value="HAD-like"/>
    <property type="match status" value="1"/>
</dbReference>
<organism evidence="18 19">
    <name type="scientific">Pseudaquabacterium inlustre</name>
    <dbReference type="NCBI Taxonomy" id="2984192"/>
    <lineage>
        <taxon>Bacteria</taxon>
        <taxon>Pseudomonadati</taxon>
        <taxon>Pseudomonadota</taxon>
        <taxon>Betaproteobacteria</taxon>
        <taxon>Burkholderiales</taxon>
        <taxon>Sphaerotilaceae</taxon>
        <taxon>Pseudaquabacterium</taxon>
    </lineage>
</organism>
<feature type="transmembrane region" description="Helical" evidence="16">
    <location>
        <begin position="253"/>
        <end position="273"/>
    </location>
</feature>
<dbReference type="NCBIfam" id="TIGR01511">
    <property type="entry name" value="ATPase-IB1_Cu"/>
    <property type="match status" value="1"/>
</dbReference>
<keyword evidence="14" id="KW-0406">Ion transport</keyword>
<dbReference type="PROSITE" id="PS01047">
    <property type="entry name" value="HMA_1"/>
    <property type="match status" value="2"/>
</dbReference>
<evidence type="ECO:0000256" key="12">
    <source>
        <dbReference type="ARBA" id="ARBA00022989"/>
    </source>
</evidence>
<keyword evidence="3" id="KW-0813">Transport</keyword>
<dbReference type="InterPro" id="IPR023298">
    <property type="entry name" value="ATPase_P-typ_TM_dom_sf"/>
</dbReference>
<name>A0ABU9CE68_9BURK</name>
<dbReference type="InterPro" id="IPR044492">
    <property type="entry name" value="P_typ_ATPase_HD_dom"/>
</dbReference>
<dbReference type="Pfam" id="PF00702">
    <property type="entry name" value="Hydrolase"/>
    <property type="match status" value="1"/>
</dbReference>
<dbReference type="InterPro" id="IPR027256">
    <property type="entry name" value="P-typ_ATPase_IB"/>
</dbReference>
<dbReference type="Proteomes" id="UP001365405">
    <property type="component" value="Unassembled WGS sequence"/>
</dbReference>
<comment type="similarity">
    <text evidence="2 16">Belongs to the cation transport ATPase (P-type) (TC 3.A.3) family. Type IB subfamily.</text>
</comment>